<keyword evidence="3" id="KW-1185">Reference proteome</keyword>
<evidence type="ECO:0000313" key="3">
    <source>
        <dbReference type="Proteomes" id="UP000266841"/>
    </source>
</evidence>
<comment type="caution">
    <text evidence="2">The sequence shown here is derived from an EMBL/GenBank/DDBJ whole genome shotgun (WGS) entry which is preliminary data.</text>
</comment>
<feature type="compositionally biased region" description="Basic and acidic residues" evidence="1">
    <location>
        <begin position="63"/>
        <end position="90"/>
    </location>
</feature>
<dbReference type="AlphaFoldDB" id="K0SML0"/>
<proteinExistence type="predicted"/>
<dbReference type="EMBL" id="AGNL01015224">
    <property type="protein sequence ID" value="EJK66179.1"/>
    <property type="molecule type" value="Genomic_DNA"/>
</dbReference>
<name>K0SML0_THAOC</name>
<reference evidence="2 3" key="1">
    <citation type="journal article" date="2012" name="Genome Biol.">
        <title>Genome and low-iron response of an oceanic diatom adapted to chronic iron limitation.</title>
        <authorList>
            <person name="Lommer M."/>
            <person name="Specht M."/>
            <person name="Roy A.S."/>
            <person name="Kraemer L."/>
            <person name="Andreson R."/>
            <person name="Gutowska M.A."/>
            <person name="Wolf J."/>
            <person name="Bergner S.V."/>
            <person name="Schilhabel M.B."/>
            <person name="Klostermeier U.C."/>
            <person name="Beiko R.G."/>
            <person name="Rosenstiel P."/>
            <person name="Hippler M."/>
            <person name="Laroche J."/>
        </authorList>
    </citation>
    <scope>NUCLEOTIDE SEQUENCE [LARGE SCALE GENOMIC DNA]</scope>
    <source>
        <strain evidence="2 3">CCMP1005</strain>
    </source>
</reference>
<feature type="non-terminal residue" evidence="2">
    <location>
        <position position="656"/>
    </location>
</feature>
<evidence type="ECO:0000256" key="1">
    <source>
        <dbReference type="SAM" id="MobiDB-lite"/>
    </source>
</evidence>
<evidence type="ECO:0000313" key="2">
    <source>
        <dbReference type="EMBL" id="EJK66179.1"/>
    </source>
</evidence>
<dbReference type="Proteomes" id="UP000266841">
    <property type="component" value="Unassembled WGS sequence"/>
</dbReference>
<organism evidence="2 3">
    <name type="scientific">Thalassiosira oceanica</name>
    <name type="common">Marine diatom</name>
    <dbReference type="NCBI Taxonomy" id="159749"/>
    <lineage>
        <taxon>Eukaryota</taxon>
        <taxon>Sar</taxon>
        <taxon>Stramenopiles</taxon>
        <taxon>Ochrophyta</taxon>
        <taxon>Bacillariophyta</taxon>
        <taxon>Coscinodiscophyceae</taxon>
        <taxon>Thalassiosirophycidae</taxon>
        <taxon>Thalassiosirales</taxon>
        <taxon>Thalassiosiraceae</taxon>
        <taxon>Thalassiosira</taxon>
    </lineage>
</organism>
<gene>
    <name evidence="2" type="ORF">THAOC_12914</name>
</gene>
<feature type="compositionally biased region" description="Basic residues" evidence="1">
    <location>
        <begin position="46"/>
        <end position="62"/>
    </location>
</feature>
<sequence length="656" mass="75580">MDDDTHQNPLSPRDERSEAALRALCAEAGVDYDPPSAGELDDPTLKNKRRQRLRKKCQRKRRSVEELEKDAKRKREERQEEKQRQEMKRAARELMRQPLDVQKNEYETNLRSRDITPRVLGNPRMARETVDVTQHIIDELEIGEVTVSTHSVIPFRRCGDESCEGFENLRVVAPYEDPQDETYKTIRQVGKNQKKIMHLKNDSAKYNWMEYPEGSGRQLKAIKCLHPAKWKGELKYFSSLVSVTDVSGEWLSFDWKISNDDFIKTAGNSDFVEKRVFPWKDACTATDEDEGYVICGESDFWGETGWFGIDQGLLKKFNISTRRISEIINWVVCPCKYEQLNKQFVVSAFPTHDSVHVDDRAIMPCGNSYNEVKRKHLQRHHRKEHTSFYAKDENKDKWTERGTFVGVMMELEWPPREFLDNGKSPMVRRAVHAERYLNNLVPIYKEADLICDDRHLIISPVGRISVKNSSQKSGFRENSLDEVIIPDGDGHHNATTTSLRVEDISFIENGYIHYVGEGYEKVEPSYFQVTGTGGLPVFAYGDLRGGRHVIHPPDVFATGYFSDEDELTRISNTEEDYMFCIVMQTKLGEVSVEDLQALELHINGSKRADLSESSCKSSVDESSLNLCYKWNCSDTIVRLGLMDEGCWVKLDLEIDI</sequence>
<feature type="region of interest" description="Disordered" evidence="1">
    <location>
        <begin position="28"/>
        <end position="90"/>
    </location>
</feature>
<accession>K0SML0</accession>
<protein>
    <submittedName>
        <fullName evidence="2">Uncharacterized protein</fullName>
    </submittedName>
</protein>